<sequence>MLRLLRLQAIISDFQVSCQHFQLRTSTCDTKSFVLHSIRLSCGFLEMRLSQCQSTLPAPLPSAAISRLLGKVETNVELQLYWYQIPDSGRGRQYRMRSITSFISKSCGST</sequence>
<reference evidence="1 2" key="1">
    <citation type="submission" date="2020-06" db="EMBL/GenBank/DDBJ databases">
        <title>WGS assembly of Ceratodon purpureus strain R40.</title>
        <authorList>
            <person name="Carey S.B."/>
            <person name="Jenkins J."/>
            <person name="Shu S."/>
            <person name="Lovell J.T."/>
            <person name="Sreedasyam A."/>
            <person name="Maumus F."/>
            <person name="Tiley G.P."/>
            <person name="Fernandez-Pozo N."/>
            <person name="Barry K."/>
            <person name="Chen C."/>
            <person name="Wang M."/>
            <person name="Lipzen A."/>
            <person name="Daum C."/>
            <person name="Saski C.A."/>
            <person name="Payton A.C."/>
            <person name="Mcbreen J.C."/>
            <person name="Conrad R.E."/>
            <person name="Kollar L.M."/>
            <person name="Olsson S."/>
            <person name="Huttunen S."/>
            <person name="Landis J.B."/>
            <person name="Wickett N.J."/>
            <person name="Johnson M.G."/>
            <person name="Rensing S.A."/>
            <person name="Grimwood J."/>
            <person name="Schmutz J."/>
            <person name="Mcdaniel S.F."/>
        </authorList>
    </citation>
    <scope>NUCLEOTIDE SEQUENCE [LARGE SCALE GENOMIC DNA]</scope>
    <source>
        <strain evidence="1 2">R40</strain>
    </source>
</reference>
<keyword evidence="2" id="KW-1185">Reference proteome</keyword>
<proteinExistence type="predicted"/>
<dbReference type="Proteomes" id="UP000822688">
    <property type="component" value="Chromosome 6"/>
</dbReference>
<dbReference type="EMBL" id="CM026427">
    <property type="protein sequence ID" value="KAG0570364.1"/>
    <property type="molecule type" value="Genomic_DNA"/>
</dbReference>
<comment type="caution">
    <text evidence="1">The sequence shown here is derived from an EMBL/GenBank/DDBJ whole genome shotgun (WGS) entry which is preliminary data.</text>
</comment>
<accession>A0A8T0HIC1</accession>
<evidence type="ECO:0000313" key="2">
    <source>
        <dbReference type="Proteomes" id="UP000822688"/>
    </source>
</evidence>
<organism evidence="1 2">
    <name type="scientific">Ceratodon purpureus</name>
    <name type="common">Fire moss</name>
    <name type="synonym">Dicranum purpureum</name>
    <dbReference type="NCBI Taxonomy" id="3225"/>
    <lineage>
        <taxon>Eukaryota</taxon>
        <taxon>Viridiplantae</taxon>
        <taxon>Streptophyta</taxon>
        <taxon>Embryophyta</taxon>
        <taxon>Bryophyta</taxon>
        <taxon>Bryophytina</taxon>
        <taxon>Bryopsida</taxon>
        <taxon>Dicranidae</taxon>
        <taxon>Pseudoditrichales</taxon>
        <taxon>Ditrichaceae</taxon>
        <taxon>Ceratodon</taxon>
    </lineage>
</organism>
<gene>
    <name evidence="1" type="ORF">KC19_6G156900</name>
</gene>
<evidence type="ECO:0000313" key="1">
    <source>
        <dbReference type="EMBL" id="KAG0570364.1"/>
    </source>
</evidence>
<protein>
    <submittedName>
        <fullName evidence="1">Uncharacterized protein</fullName>
    </submittedName>
</protein>
<dbReference type="AlphaFoldDB" id="A0A8T0HIC1"/>
<name>A0A8T0HIC1_CERPU</name>